<proteinExistence type="predicted"/>
<organism evidence="2 3">
    <name type="scientific">Sorangium cellulosum</name>
    <name type="common">Polyangium cellulosum</name>
    <dbReference type="NCBI Taxonomy" id="56"/>
    <lineage>
        <taxon>Bacteria</taxon>
        <taxon>Pseudomonadati</taxon>
        <taxon>Myxococcota</taxon>
        <taxon>Polyangia</taxon>
        <taxon>Polyangiales</taxon>
        <taxon>Polyangiaceae</taxon>
        <taxon>Sorangium</taxon>
    </lineage>
</organism>
<sequence length="292" mass="31849">MSSASPRIVVLGSTGMLGAPVTHELVSAGYAVTALVRDPSATRASHRLPSSVHLVAGDVNDVNGLTAAFRGHDIVYVSLSVPVTATASAWRVESEGMKNIVAAARAAGIKRIAYLSSLLHRYDGFRWWVFDMKREALTILKESGIPSTIFYPSNFIESIPYRSRQGKRINLAGSPREKAYWIAARDYGKQVARALALPGDESREYVVQGPEPLTAKEAAEQFAKHYTKEKLSVGAAPLGVLKVLGLFSPLFNYVWHISDAINNAREPFQAETTWKELGKPETTVADFAASFQ</sequence>
<dbReference type="EMBL" id="CP012672">
    <property type="protein sequence ID" value="AUX29693.1"/>
    <property type="molecule type" value="Genomic_DNA"/>
</dbReference>
<feature type="domain" description="NmrA-like" evidence="1">
    <location>
        <begin position="7"/>
        <end position="244"/>
    </location>
</feature>
<dbReference type="InterPro" id="IPR036291">
    <property type="entry name" value="NAD(P)-bd_dom_sf"/>
</dbReference>
<name>A0A4P2QJT1_SORCE</name>
<evidence type="ECO:0000313" key="3">
    <source>
        <dbReference type="Proteomes" id="UP000295497"/>
    </source>
</evidence>
<dbReference type="Gene3D" id="3.40.50.720">
    <property type="entry name" value="NAD(P)-binding Rossmann-like Domain"/>
    <property type="match status" value="1"/>
</dbReference>
<dbReference type="AlphaFoldDB" id="A0A4P2QJT1"/>
<dbReference type="Pfam" id="PF05368">
    <property type="entry name" value="NmrA"/>
    <property type="match status" value="1"/>
</dbReference>
<dbReference type="GO" id="GO:0004074">
    <property type="term" value="F:biliverdin reductase [NAD(P)H] activity"/>
    <property type="evidence" value="ECO:0007669"/>
    <property type="project" value="TreeGrafter"/>
</dbReference>
<accession>A0A4P2QJT1</accession>
<dbReference type="InterPro" id="IPR051606">
    <property type="entry name" value="Polyketide_Oxido-like"/>
</dbReference>
<dbReference type="RefSeq" id="WP_165373856.1">
    <property type="nucleotide sequence ID" value="NZ_CP012672.1"/>
</dbReference>
<dbReference type="Proteomes" id="UP000295497">
    <property type="component" value="Chromosome"/>
</dbReference>
<dbReference type="GO" id="GO:0042602">
    <property type="term" value="F:riboflavin reductase (NADPH) activity"/>
    <property type="evidence" value="ECO:0007669"/>
    <property type="project" value="TreeGrafter"/>
</dbReference>
<evidence type="ECO:0000313" key="2">
    <source>
        <dbReference type="EMBL" id="AUX29693.1"/>
    </source>
</evidence>
<evidence type="ECO:0000259" key="1">
    <source>
        <dbReference type="Pfam" id="PF05368"/>
    </source>
</evidence>
<dbReference type="PANTHER" id="PTHR43355">
    <property type="entry name" value="FLAVIN REDUCTASE (NADPH)"/>
    <property type="match status" value="1"/>
</dbReference>
<gene>
    <name evidence="2" type="primary">nmrA</name>
    <name evidence="2" type="ORF">SOCE836_017840</name>
</gene>
<protein>
    <submittedName>
        <fullName evidence="2">NmrA family transcriptional regulator</fullName>
    </submittedName>
</protein>
<dbReference type="InterPro" id="IPR008030">
    <property type="entry name" value="NmrA-like"/>
</dbReference>
<dbReference type="PANTHER" id="PTHR43355:SF2">
    <property type="entry name" value="FLAVIN REDUCTASE (NADPH)"/>
    <property type="match status" value="1"/>
</dbReference>
<reference evidence="2 3" key="1">
    <citation type="submission" date="2015-09" db="EMBL/GenBank/DDBJ databases">
        <title>Sorangium comparison.</title>
        <authorList>
            <person name="Zaburannyi N."/>
            <person name="Bunk B."/>
            <person name="Overmann J."/>
            <person name="Mueller R."/>
        </authorList>
    </citation>
    <scope>NUCLEOTIDE SEQUENCE [LARGE SCALE GENOMIC DNA]</scope>
    <source>
        <strain evidence="2 3">So ce836</strain>
    </source>
</reference>
<dbReference type="SUPFAM" id="SSF51735">
    <property type="entry name" value="NAD(P)-binding Rossmann-fold domains"/>
    <property type="match status" value="1"/>
</dbReference>